<feature type="domain" description="FtsK" evidence="2">
    <location>
        <begin position="221"/>
        <end position="275"/>
    </location>
</feature>
<dbReference type="SUPFAM" id="SSF52540">
    <property type="entry name" value="P-loop containing nucleoside triphosphate hydrolases"/>
    <property type="match status" value="1"/>
</dbReference>
<keyword evidence="1" id="KW-0472">Membrane</keyword>
<dbReference type="Proteomes" id="UP001597399">
    <property type="component" value="Unassembled WGS sequence"/>
</dbReference>
<keyword evidence="1" id="KW-1133">Transmembrane helix</keyword>
<feature type="transmembrane region" description="Helical" evidence="1">
    <location>
        <begin position="18"/>
        <end position="38"/>
    </location>
</feature>
<keyword evidence="4" id="KW-1185">Reference proteome</keyword>
<accession>A0ABW5S1J8</accession>
<feature type="transmembrane region" description="Helical" evidence="1">
    <location>
        <begin position="66"/>
        <end position="86"/>
    </location>
</feature>
<dbReference type="RefSeq" id="WP_381531061.1">
    <property type="nucleotide sequence ID" value="NZ_JBHUMQ010000011.1"/>
</dbReference>
<reference evidence="4" key="1">
    <citation type="journal article" date="2019" name="Int. J. Syst. Evol. Microbiol.">
        <title>The Global Catalogue of Microorganisms (GCM) 10K type strain sequencing project: providing services to taxonomists for standard genome sequencing and annotation.</title>
        <authorList>
            <consortium name="The Broad Institute Genomics Platform"/>
            <consortium name="The Broad Institute Genome Sequencing Center for Infectious Disease"/>
            <person name="Wu L."/>
            <person name="Ma J."/>
        </authorList>
    </citation>
    <scope>NUCLEOTIDE SEQUENCE [LARGE SCALE GENOMIC DNA]</scope>
    <source>
        <strain evidence="4">TISTR 2466</strain>
    </source>
</reference>
<dbReference type="EMBL" id="JBHUMQ010000011">
    <property type="protein sequence ID" value="MFD2692887.1"/>
    <property type="molecule type" value="Genomic_DNA"/>
</dbReference>
<protein>
    <submittedName>
        <fullName evidence="3">FtsK/SpoIIIE domain-containing protein</fullName>
    </submittedName>
</protein>
<name>A0ABW5S1J8_9BACL</name>
<sequence length="296" mass="34755">MSYFVYKGKRIRASDQHLVFRFTATSLVLVFLLVLLVFHGKQLISLDWQNFQLFHDGRLQLSIRPYLIFSVLVAAGVSLLAAYLFYHFQRDHVKQLIHRQKLAKMILENKWYESEQIQQDGFFKDWPSRKPKEKITHFPKMYYRLKDGLIHIHVEIPLGKYQDQLLHLEKKLESGLYCELVDKELKDSYVAYTLLYDMIANRITIDEVKAEHGSLKLMKNIWWDYDQLPHMLIAGGTGGGKSYFIFSLIEALARTNAVLYVLDPKNADLADLSEVMPNVYYRKEDMIACLNQFYEG</sequence>
<evidence type="ECO:0000256" key="1">
    <source>
        <dbReference type="SAM" id="Phobius"/>
    </source>
</evidence>
<dbReference type="InterPro" id="IPR027417">
    <property type="entry name" value="P-loop_NTPase"/>
</dbReference>
<evidence type="ECO:0000259" key="2">
    <source>
        <dbReference type="Pfam" id="PF01580"/>
    </source>
</evidence>
<evidence type="ECO:0000313" key="3">
    <source>
        <dbReference type="EMBL" id="MFD2692887.1"/>
    </source>
</evidence>
<dbReference type="Pfam" id="PF01580">
    <property type="entry name" value="FtsK_SpoIIIE"/>
    <property type="match status" value="1"/>
</dbReference>
<evidence type="ECO:0000313" key="4">
    <source>
        <dbReference type="Proteomes" id="UP001597399"/>
    </source>
</evidence>
<proteinExistence type="predicted"/>
<dbReference type="InterPro" id="IPR002543">
    <property type="entry name" value="FtsK_dom"/>
</dbReference>
<gene>
    <name evidence="3" type="ORF">ACFSUE_04470</name>
</gene>
<feature type="non-terminal residue" evidence="3">
    <location>
        <position position="296"/>
    </location>
</feature>
<keyword evidence="1" id="KW-0812">Transmembrane</keyword>
<dbReference type="Gene3D" id="3.40.50.300">
    <property type="entry name" value="P-loop containing nucleotide triphosphate hydrolases"/>
    <property type="match status" value="1"/>
</dbReference>
<organism evidence="3 4">
    <name type="scientific">Sporolactobacillus shoreicorticis</name>
    <dbReference type="NCBI Taxonomy" id="1923877"/>
    <lineage>
        <taxon>Bacteria</taxon>
        <taxon>Bacillati</taxon>
        <taxon>Bacillota</taxon>
        <taxon>Bacilli</taxon>
        <taxon>Bacillales</taxon>
        <taxon>Sporolactobacillaceae</taxon>
        <taxon>Sporolactobacillus</taxon>
    </lineage>
</organism>
<comment type="caution">
    <text evidence="3">The sequence shown here is derived from an EMBL/GenBank/DDBJ whole genome shotgun (WGS) entry which is preliminary data.</text>
</comment>